<keyword evidence="1" id="KW-1133">Transmembrane helix</keyword>
<dbReference type="EMBL" id="BAAABY010000029">
    <property type="protein sequence ID" value="GAA0471923.1"/>
    <property type="molecule type" value="Genomic_DNA"/>
</dbReference>
<dbReference type="InterPro" id="IPR012338">
    <property type="entry name" value="Beta-lactam/transpept-like"/>
</dbReference>
<dbReference type="Gene3D" id="3.40.710.10">
    <property type="entry name" value="DD-peptidase/beta-lactamase superfamily"/>
    <property type="match status" value="1"/>
</dbReference>
<dbReference type="RefSeq" id="WP_346096394.1">
    <property type="nucleotide sequence ID" value="NZ_BAAABY010000029.1"/>
</dbReference>
<feature type="transmembrane region" description="Helical" evidence="1">
    <location>
        <begin position="7"/>
        <end position="29"/>
    </location>
</feature>
<proteinExistence type="predicted"/>
<dbReference type="InterPro" id="IPR001460">
    <property type="entry name" value="PCN-bd_Tpept"/>
</dbReference>
<evidence type="ECO:0000259" key="2">
    <source>
        <dbReference type="Pfam" id="PF00905"/>
    </source>
</evidence>
<feature type="domain" description="NTF2-like N-terminal transpeptidase" evidence="3">
    <location>
        <begin position="58"/>
        <end position="164"/>
    </location>
</feature>
<organism evidence="4 5">
    <name type="scientific">Streptomyces olivaceiscleroticus</name>
    <dbReference type="NCBI Taxonomy" id="68245"/>
    <lineage>
        <taxon>Bacteria</taxon>
        <taxon>Bacillati</taxon>
        <taxon>Actinomycetota</taxon>
        <taxon>Actinomycetes</taxon>
        <taxon>Kitasatosporales</taxon>
        <taxon>Streptomycetaceae</taxon>
        <taxon>Streptomyces</taxon>
    </lineage>
</organism>
<gene>
    <name evidence="4" type="ORF">GCM10010361_40090</name>
</gene>
<name>A0ABP3K5A7_9ACTN</name>
<keyword evidence="1" id="KW-0472">Membrane</keyword>
<feature type="domain" description="Penicillin-binding protein transpeptidase" evidence="2">
    <location>
        <begin position="265"/>
        <end position="543"/>
    </location>
</feature>
<evidence type="ECO:0000313" key="4">
    <source>
        <dbReference type="EMBL" id="GAA0471923.1"/>
    </source>
</evidence>
<comment type="caution">
    <text evidence="4">The sequence shown here is derived from an EMBL/GenBank/DDBJ whole genome shotgun (WGS) entry which is preliminary data.</text>
</comment>
<dbReference type="InterPro" id="IPR050515">
    <property type="entry name" value="Beta-lactam/transpept"/>
</dbReference>
<evidence type="ECO:0000256" key="1">
    <source>
        <dbReference type="SAM" id="Phobius"/>
    </source>
</evidence>
<dbReference type="SUPFAM" id="SSF56601">
    <property type="entry name" value="beta-lactamase/transpeptidase-like"/>
    <property type="match status" value="1"/>
</dbReference>
<dbReference type="InterPro" id="IPR007887">
    <property type="entry name" value="MecA_N"/>
</dbReference>
<dbReference type="Pfam" id="PF00905">
    <property type="entry name" value="Transpeptidase"/>
    <property type="match status" value="1"/>
</dbReference>
<evidence type="ECO:0000313" key="5">
    <source>
        <dbReference type="Proteomes" id="UP001500909"/>
    </source>
</evidence>
<reference evidence="5" key="1">
    <citation type="journal article" date="2019" name="Int. J. Syst. Evol. Microbiol.">
        <title>The Global Catalogue of Microorganisms (GCM) 10K type strain sequencing project: providing services to taxonomists for standard genome sequencing and annotation.</title>
        <authorList>
            <consortium name="The Broad Institute Genomics Platform"/>
            <consortium name="The Broad Institute Genome Sequencing Center for Infectious Disease"/>
            <person name="Wu L."/>
            <person name="Ma J."/>
        </authorList>
    </citation>
    <scope>NUCLEOTIDE SEQUENCE [LARGE SCALE GENOMIC DNA]</scope>
    <source>
        <strain evidence="5">JCM 4805</strain>
    </source>
</reference>
<accession>A0ABP3K5A7</accession>
<sequence>MRSGVKITIVGGVLTVVGGGVLYCGYNLVNGIMGYGGSDPTTQAAPVRTGPPSADETTDTATAFLAAWAKGDSTRAAALTDNQAVARTQLAGFHDQAHLTHVVIKPGERRGTRVPYTVEAEVSYDGRTAPLSYASELRIVRGRTTHEPLVDWRPSVLHPQLKDGEYLVTGAAEAPEIRAVDHRGRTLTKERYPSLGPLLDGLREKYGTKAGGTRGIDLHIENESGEPARTLLTLRKGRAGTLRTTLDADVQAAAERAVRAYPESSVVAVRPSTGEIRAVANHRTDGYNAAMLGKVAPGSTMKIVTAAMMIENGVADANAEVACPSTVSWEGYTFHNLADFSIPDGTLTDAFARSCNTAFIKAVKPLNDRGVAGTALGRTAHDSFGLGGDDWQTGLPSFDGSVPESSGVESAASYIGQGKVQMSPLAMASVTATVVNGGFRQPVLVPQALDGRTLATARPLSPSVARQLRQMMHAATVGHGTAVTAMAGVGGNKGAKTGSAEKDGQARSNSWFTGYSDDLAAAALVQSGGHGGDAAGPVVAQVLRAG</sequence>
<dbReference type="Proteomes" id="UP001500909">
    <property type="component" value="Unassembled WGS sequence"/>
</dbReference>
<dbReference type="PANTHER" id="PTHR30627:SF24">
    <property type="entry name" value="PENICILLIN-BINDING PROTEIN 4B"/>
    <property type="match status" value="1"/>
</dbReference>
<evidence type="ECO:0000259" key="3">
    <source>
        <dbReference type="Pfam" id="PF05223"/>
    </source>
</evidence>
<keyword evidence="5" id="KW-1185">Reference proteome</keyword>
<dbReference type="PANTHER" id="PTHR30627">
    <property type="entry name" value="PEPTIDOGLYCAN D,D-TRANSPEPTIDASE"/>
    <property type="match status" value="1"/>
</dbReference>
<dbReference type="Pfam" id="PF05223">
    <property type="entry name" value="MecA_N"/>
    <property type="match status" value="1"/>
</dbReference>
<keyword evidence="1" id="KW-0812">Transmembrane</keyword>
<protein>
    <submittedName>
        <fullName evidence="4">Penicillin-binding transpeptidase domain-containing protein</fullName>
    </submittedName>
</protein>